<comment type="caution">
    <text evidence="9">The sequence shown here is derived from an EMBL/GenBank/DDBJ whole genome shotgun (WGS) entry which is preliminary data.</text>
</comment>
<feature type="transmembrane region" description="Helical" evidence="8">
    <location>
        <begin position="42"/>
        <end position="60"/>
    </location>
</feature>
<dbReference type="InterPro" id="IPR052017">
    <property type="entry name" value="TSUP"/>
</dbReference>
<feature type="transmembrane region" description="Helical" evidence="8">
    <location>
        <begin position="97"/>
        <end position="115"/>
    </location>
</feature>
<name>A0ABS3XT34_9ACTN</name>
<keyword evidence="3" id="KW-0813">Transport</keyword>
<keyword evidence="6 8" id="KW-1133">Transmembrane helix</keyword>
<evidence type="ECO:0000256" key="3">
    <source>
        <dbReference type="ARBA" id="ARBA00022448"/>
    </source>
</evidence>
<dbReference type="InterPro" id="IPR002781">
    <property type="entry name" value="TM_pro_TauE-like"/>
</dbReference>
<feature type="transmembrane region" description="Helical" evidence="8">
    <location>
        <begin position="222"/>
        <end position="240"/>
    </location>
</feature>
<keyword evidence="5 8" id="KW-0812">Transmembrane</keyword>
<sequence length="242" mass="24353">MPDTTVLTCAAVAVFLGAIVQGTMGVGLAVVAAPVVQIAAPGLMPGAMLLVALGLALLAVSREVGHADWYGVSWALLGRIAGTATAAYVIVLVSGPVLDLLAAGITLAVVSLLTFDPARLPRNRTTLVASGVVAGITGTTSSIGGPFMALIYHREPGPTVRGTLGVFFAVGALLSLGTLAAAHRLPAEQLVAGGMLLPSMALGFLASGRLRHHLEGDRMRRAVLTLSVGAALVLLVRGLSGG</sequence>
<comment type="similarity">
    <text evidence="2 8">Belongs to the 4-toluene sulfonate uptake permease (TSUP) (TC 2.A.102) family.</text>
</comment>
<evidence type="ECO:0000256" key="2">
    <source>
        <dbReference type="ARBA" id="ARBA00009142"/>
    </source>
</evidence>
<feature type="transmembrane region" description="Helical" evidence="8">
    <location>
        <begin position="72"/>
        <end position="91"/>
    </location>
</feature>
<dbReference type="EMBL" id="JAFFZM010000004">
    <property type="protein sequence ID" value="MBO8198466.1"/>
    <property type="molecule type" value="Genomic_DNA"/>
</dbReference>
<reference evidence="9 10" key="1">
    <citation type="submission" date="2021-02" db="EMBL/GenBank/DDBJ databases">
        <title>Streptomyces spirodelae sp. nov., isolated from duckweed.</title>
        <authorList>
            <person name="Saimee Y."/>
            <person name="Duangmal K."/>
        </authorList>
    </citation>
    <scope>NUCLEOTIDE SEQUENCE [LARGE SCALE GENOMIC DNA]</scope>
    <source>
        <strain evidence="9 10">DSM 42105</strain>
    </source>
</reference>
<evidence type="ECO:0000256" key="7">
    <source>
        <dbReference type="ARBA" id="ARBA00023136"/>
    </source>
</evidence>
<evidence type="ECO:0000313" key="9">
    <source>
        <dbReference type="EMBL" id="MBO8198466.1"/>
    </source>
</evidence>
<evidence type="ECO:0000256" key="4">
    <source>
        <dbReference type="ARBA" id="ARBA00022475"/>
    </source>
</evidence>
<organism evidence="9 10">
    <name type="scientific">Streptomyces smyrnaeus</name>
    <dbReference type="NCBI Taxonomy" id="1387713"/>
    <lineage>
        <taxon>Bacteria</taxon>
        <taxon>Bacillati</taxon>
        <taxon>Actinomycetota</taxon>
        <taxon>Actinomycetes</taxon>
        <taxon>Kitasatosporales</taxon>
        <taxon>Streptomycetaceae</taxon>
        <taxon>Streptomyces</taxon>
    </lineage>
</organism>
<keyword evidence="7 8" id="KW-0472">Membrane</keyword>
<gene>
    <name evidence="9" type="ORF">JW613_09120</name>
</gene>
<dbReference type="Pfam" id="PF01925">
    <property type="entry name" value="TauE"/>
    <property type="match status" value="1"/>
</dbReference>
<dbReference type="RefSeq" id="WP_209210194.1">
    <property type="nucleotide sequence ID" value="NZ_JAFFZM010000004.1"/>
</dbReference>
<feature type="transmembrane region" description="Helical" evidence="8">
    <location>
        <begin position="190"/>
        <end position="210"/>
    </location>
</feature>
<evidence type="ECO:0000256" key="6">
    <source>
        <dbReference type="ARBA" id="ARBA00022989"/>
    </source>
</evidence>
<dbReference type="Proteomes" id="UP000721954">
    <property type="component" value="Unassembled WGS sequence"/>
</dbReference>
<dbReference type="GeneID" id="96258766"/>
<dbReference type="PANTHER" id="PTHR30269">
    <property type="entry name" value="TRANSMEMBRANE PROTEIN YFCA"/>
    <property type="match status" value="1"/>
</dbReference>
<dbReference type="PANTHER" id="PTHR30269:SF37">
    <property type="entry name" value="MEMBRANE TRANSPORTER PROTEIN"/>
    <property type="match status" value="1"/>
</dbReference>
<accession>A0ABS3XT34</accession>
<feature type="transmembrane region" description="Helical" evidence="8">
    <location>
        <begin position="164"/>
        <end position="183"/>
    </location>
</feature>
<protein>
    <recommendedName>
        <fullName evidence="8">Probable membrane transporter protein</fullName>
    </recommendedName>
</protein>
<feature type="transmembrane region" description="Helical" evidence="8">
    <location>
        <begin position="127"/>
        <end position="152"/>
    </location>
</feature>
<evidence type="ECO:0000256" key="5">
    <source>
        <dbReference type="ARBA" id="ARBA00022692"/>
    </source>
</evidence>
<proteinExistence type="inferred from homology"/>
<evidence type="ECO:0000256" key="8">
    <source>
        <dbReference type="RuleBase" id="RU363041"/>
    </source>
</evidence>
<keyword evidence="4 8" id="KW-1003">Cell membrane</keyword>
<keyword evidence="10" id="KW-1185">Reference proteome</keyword>
<evidence type="ECO:0000313" key="10">
    <source>
        <dbReference type="Proteomes" id="UP000721954"/>
    </source>
</evidence>
<evidence type="ECO:0000256" key="1">
    <source>
        <dbReference type="ARBA" id="ARBA00004651"/>
    </source>
</evidence>
<comment type="subcellular location">
    <subcellularLocation>
        <location evidence="1 8">Cell membrane</location>
        <topology evidence="1 8">Multi-pass membrane protein</topology>
    </subcellularLocation>
</comment>